<dbReference type="AlphaFoldDB" id="A0A2M7BNL4"/>
<keyword evidence="4" id="KW-0812">Transmembrane</keyword>
<dbReference type="Gene3D" id="3.90.190.20">
    <property type="entry name" value="Mur ligase, C-terminal domain"/>
    <property type="match status" value="1"/>
</dbReference>
<feature type="transmembrane region" description="Helical" evidence="4">
    <location>
        <begin position="63"/>
        <end position="80"/>
    </location>
</feature>
<evidence type="ECO:0000256" key="3">
    <source>
        <dbReference type="ARBA" id="ARBA00022840"/>
    </source>
</evidence>
<evidence type="ECO:0000259" key="5">
    <source>
        <dbReference type="Pfam" id="PF08245"/>
    </source>
</evidence>
<dbReference type="InterPro" id="IPR013221">
    <property type="entry name" value="Mur_ligase_cen"/>
</dbReference>
<evidence type="ECO:0000256" key="1">
    <source>
        <dbReference type="ARBA" id="ARBA00022598"/>
    </source>
</evidence>
<dbReference type="InterPro" id="IPR036565">
    <property type="entry name" value="Mur-like_cat_sf"/>
</dbReference>
<feature type="domain" description="Mur ligase central" evidence="5">
    <location>
        <begin position="129"/>
        <end position="289"/>
    </location>
</feature>
<protein>
    <recommendedName>
        <fullName evidence="5">Mur ligase central domain-containing protein</fullName>
    </recommendedName>
</protein>
<accession>A0A2M7BNL4</accession>
<dbReference type="GO" id="GO:0016881">
    <property type="term" value="F:acid-amino acid ligase activity"/>
    <property type="evidence" value="ECO:0007669"/>
    <property type="project" value="InterPro"/>
</dbReference>
<sequence>MIGSNNMWPKVFLIFLAIHQLFYWVYTWQIKEYRFDRWWNWLINDSKWWWKQFDVLKWYRPKVTIRTVLTLLVGLVTIWLMWPWWWFLGIILGGLVTKIWEPLFNWQKKRIINKAKILMRKSKGVVIGITGSFGKSTVKEMLVEVLSNKYRVVSTPKNINSEIGVAQTVLGWSDNYEIAIVEMGAYKIGEIMAICDIVLPKYGVITGLGDQHLSLFGSIENIKKAKYELIECLPVIGKGWVIDKDFSINNAKNIKEDQNGVFFKYEGTKFEVPILGKQLISNVIAVIKVAEELGMTKQEIAVRLKNLDVNNYWPKKVVVNENLVVIDNSYNASVNSFLSLLDYVKTWKGYKKILVTPGMIELSKNEEKDHELVGVNLKEIDSVLLTNDKNFSQLNRWDNVKVVNLSKLLEEIKKNIYGKTLVIFKSRTPRSIIDQVINRK</sequence>
<dbReference type="SUPFAM" id="SSF53244">
    <property type="entry name" value="MurD-like peptide ligases, peptide-binding domain"/>
    <property type="match status" value="1"/>
</dbReference>
<comment type="caution">
    <text evidence="6">The sequence shown here is derived from an EMBL/GenBank/DDBJ whole genome shotgun (WGS) entry which is preliminary data.</text>
</comment>
<dbReference type="SUPFAM" id="SSF53623">
    <property type="entry name" value="MurD-like peptide ligases, catalytic domain"/>
    <property type="match status" value="1"/>
</dbReference>
<dbReference type="GO" id="GO:0005524">
    <property type="term" value="F:ATP binding"/>
    <property type="evidence" value="ECO:0007669"/>
    <property type="project" value="UniProtKB-KW"/>
</dbReference>
<dbReference type="InterPro" id="IPR051046">
    <property type="entry name" value="MurCDEF_CellWall_CoF430Synth"/>
</dbReference>
<keyword evidence="4" id="KW-0472">Membrane</keyword>
<dbReference type="Pfam" id="PF08245">
    <property type="entry name" value="Mur_ligase_M"/>
    <property type="match status" value="1"/>
</dbReference>
<dbReference type="Proteomes" id="UP000229191">
    <property type="component" value="Unassembled WGS sequence"/>
</dbReference>
<keyword evidence="1" id="KW-0436">Ligase</keyword>
<dbReference type="InterPro" id="IPR036615">
    <property type="entry name" value="Mur_ligase_C_dom_sf"/>
</dbReference>
<keyword evidence="3" id="KW-0067">ATP-binding</keyword>
<proteinExistence type="predicted"/>
<evidence type="ECO:0000313" key="7">
    <source>
        <dbReference type="Proteomes" id="UP000229191"/>
    </source>
</evidence>
<evidence type="ECO:0000313" key="6">
    <source>
        <dbReference type="EMBL" id="PIV07086.1"/>
    </source>
</evidence>
<keyword evidence="4" id="KW-1133">Transmembrane helix</keyword>
<keyword evidence="2" id="KW-0547">Nucleotide-binding</keyword>
<dbReference type="PANTHER" id="PTHR43024">
    <property type="entry name" value="UDP-N-ACETYLMURAMOYL-TRIPEPTIDE--D-ALANYL-D-ALANINE LIGASE"/>
    <property type="match status" value="1"/>
</dbReference>
<name>A0A2M7BNL4_9BACT</name>
<dbReference type="PANTHER" id="PTHR43024:SF1">
    <property type="entry name" value="UDP-N-ACETYLMURAMOYL-TRIPEPTIDE--D-ALANYL-D-ALANINE LIGASE"/>
    <property type="match status" value="1"/>
</dbReference>
<gene>
    <name evidence="6" type="ORF">COS53_03145</name>
</gene>
<dbReference type="EMBL" id="PEVB01000085">
    <property type="protein sequence ID" value="PIV07086.1"/>
    <property type="molecule type" value="Genomic_DNA"/>
</dbReference>
<evidence type="ECO:0000256" key="4">
    <source>
        <dbReference type="SAM" id="Phobius"/>
    </source>
</evidence>
<organism evidence="6 7">
    <name type="scientific">Candidatus Shapirobacteria bacterium CG03_land_8_20_14_0_80_35_14</name>
    <dbReference type="NCBI Taxonomy" id="1974878"/>
    <lineage>
        <taxon>Bacteria</taxon>
        <taxon>Candidatus Shapironibacteriota</taxon>
    </lineage>
</organism>
<feature type="transmembrane region" description="Helical" evidence="4">
    <location>
        <begin position="6"/>
        <end position="26"/>
    </location>
</feature>
<evidence type="ECO:0000256" key="2">
    <source>
        <dbReference type="ARBA" id="ARBA00022741"/>
    </source>
</evidence>
<dbReference type="Gene3D" id="3.40.1190.10">
    <property type="entry name" value="Mur-like, catalytic domain"/>
    <property type="match status" value="1"/>
</dbReference>
<reference evidence="7" key="1">
    <citation type="submission" date="2017-09" db="EMBL/GenBank/DDBJ databases">
        <title>Depth-based differentiation of microbial function through sediment-hosted aquifers and enrichment of novel symbionts in the deep terrestrial subsurface.</title>
        <authorList>
            <person name="Probst A.J."/>
            <person name="Ladd B."/>
            <person name="Jarett J.K."/>
            <person name="Geller-Mcgrath D.E."/>
            <person name="Sieber C.M.K."/>
            <person name="Emerson J.B."/>
            <person name="Anantharaman K."/>
            <person name="Thomas B.C."/>
            <person name="Malmstrom R."/>
            <person name="Stieglmeier M."/>
            <person name="Klingl A."/>
            <person name="Woyke T."/>
            <person name="Ryan C.M."/>
            <person name="Banfield J.F."/>
        </authorList>
    </citation>
    <scope>NUCLEOTIDE SEQUENCE [LARGE SCALE GENOMIC DNA]</scope>
</reference>